<dbReference type="EMBL" id="CT868678">
    <property type="protein sequence ID" value="CAK94681.1"/>
    <property type="molecule type" value="Genomic_DNA"/>
</dbReference>
<reference evidence="1 2" key="1">
    <citation type="journal article" date="2006" name="Nature">
        <title>Global trends of whole-genome duplications revealed by the ciliate Paramecium tetraurelia.</title>
        <authorList>
            <consortium name="Genoscope"/>
            <person name="Aury J.-M."/>
            <person name="Jaillon O."/>
            <person name="Duret L."/>
            <person name="Noel B."/>
            <person name="Jubin C."/>
            <person name="Porcel B.M."/>
            <person name="Segurens B."/>
            <person name="Daubin V."/>
            <person name="Anthouard V."/>
            <person name="Aiach N."/>
            <person name="Arnaiz O."/>
            <person name="Billaut A."/>
            <person name="Beisson J."/>
            <person name="Blanc I."/>
            <person name="Bouhouche K."/>
            <person name="Camara F."/>
            <person name="Duharcourt S."/>
            <person name="Guigo R."/>
            <person name="Gogendeau D."/>
            <person name="Katinka M."/>
            <person name="Keller A.-M."/>
            <person name="Kissmehl R."/>
            <person name="Klotz C."/>
            <person name="Koll F."/>
            <person name="Le Moue A."/>
            <person name="Lepere C."/>
            <person name="Malinsky S."/>
            <person name="Nowacki M."/>
            <person name="Nowak J.K."/>
            <person name="Plattner H."/>
            <person name="Poulain J."/>
            <person name="Ruiz F."/>
            <person name="Serrano V."/>
            <person name="Zagulski M."/>
            <person name="Dessen P."/>
            <person name="Betermier M."/>
            <person name="Weissenbach J."/>
            <person name="Scarpelli C."/>
            <person name="Schachter V."/>
            <person name="Sperling L."/>
            <person name="Meyer E."/>
            <person name="Cohen J."/>
            <person name="Wincker P."/>
        </authorList>
    </citation>
    <scope>NUCLEOTIDE SEQUENCE [LARGE SCALE GENOMIC DNA]</scope>
    <source>
        <strain evidence="1 2">Stock d4-2</strain>
    </source>
</reference>
<protein>
    <submittedName>
        <fullName evidence="1">Uncharacterized protein</fullName>
    </submittedName>
</protein>
<name>A0EH90_PARTE</name>
<dbReference type="OMA" id="KQGRWVD"/>
<evidence type="ECO:0000313" key="1">
    <source>
        <dbReference type="EMBL" id="CAK94681.1"/>
    </source>
</evidence>
<dbReference type="Gene3D" id="2.20.110.10">
    <property type="entry name" value="Histone H3 K4-specific methyltransferase SET7/9 N-terminal domain"/>
    <property type="match status" value="1"/>
</dbReference>
<dbReference type="OrthoDB" id="298777at2759"/>
<dbReference type="AlphaFoldDB" id="A0EH90"/>
<organism evidence="1 2">
    <name type="scientific">Paramecium tetraurelia</name>
    <dbReference type="NCBI Taxonomy" id="5888"/>
    <lineage>
        <taxon>Eukaryota</taxon>
        <taxon>Sar</taxon>
        <taxon>Alveolata</taxon>
        <taxon>Ciliophora</taxon>
        <taxon>Intramacronucleata</taxon>
        <taxon>Oligohymenophorea</taxon>
        <taxon>Peniculida</taxon>
        <taxon>Parameciidae</taxon>
        <taxon>Paramecium</taxon>
    </lineage>
</organism>
<keyword evidence="2" id="KW-1185">Reference proteome</keyword>
<proteinExistence type="predicted"/>
<dbReference type="InParanoid" id="A0EH90"/>
<dbReference type="RefSeq" id="XP_001462054.1">
    <property type="nucleotide sequence ID" value="XM_001462017.1"/>
</dbReference>
<accession>A0EH90</accession>
<dbReference type="Proteomes" id="UP000000600">
    <property type="component" value="Unassembled WGS sequence"/>
</dbReference>
<dbReference type="KEGG" id="ptm:GSPATT00027005001"/>
<sequence>MNDQKRLEEIGIQRKELILKKTKIQLQYNEKEQKIAYIKDGEILRQCAEQYIRELLNNSIQSPQKIINLEHLKHLDWEFGLKKDQKELWFAKWKGHQLLVGGCFNENNQKVGKWIELSEYFWDLCRMTHQGFYNNGIKVGQWNTKVDEKIMQKLFGLVSGGGLFDDLGQKQGKWIEMHQNFYNGQEVKHEGEYKDGKEFGKWDTFFKNKIIGGGQYDNDGLKFGNWIELSDNFIEYYILFPLGMVKCHTKENISKVRRMEDGIRMTKRNQCIIEDINISGGGLYNQDGLKDGNWIDLHDDYWQFCQVTYLGEYSNGIKQKQWKSNYYQSNVQQLQKILSGGGIYDEFGQKQGRWVDLHDNFHNGCQVTLVGEYQNNKKVGQWDAMYMEQNLKDVRKIGGGIYDENETKVGFWMDLHEYFCDTQYIIISGQYKNGIKVGKVEIEFKKQYENEQKKIGGGIIDENGLKDGQWIELSDTFCFFQFDTIINQYKNGRKIKQDGKS</sequence>
<gene>
    <name evidence="1" type="ORF">GSPATT00027005001</name>
</gene>
<dbReference type="GeneID" id="5047839"/>
<dbReference type="PANTHER" id="PTHR33706">
    <property type="entry name" value="MORN VARIANT REPEAT PROTEIN"/>
    <property type="match status" value="1"/>
</dbReference>
<dbReference type="HOGENOM" id="CLU_024034_0_0_1"/>
<dbReference type="PANTHER" id="PTHR33706:SF1">
    <property type="entry name" value="TPR REPEAT PROTEIN"/>
    <property type="match status" value="1"/>
</dbReference>
<evidence type="ECO:0000313" key="2">
    <source>
        <dbReference type="Proteomes" id="UP000000600"/>
    </source>
</evidence>